<gene>
    <name evidence="2" type="ORF">TRUGW13939_01179</name>
</gene>
<dbReference type="AlphaFoldDB" id="A0A7H8QJN2"/>
<name>A0A7H8QJN2_TALRU</name>
<dbReference type="EMBL" id="CP055898">
    <property type="protein sequence ID" value="QKX54096.1"/>
    <property type="molecule type" value="Genomic_DNA"/>
</dbReference>
<dbReference type="PANTHER" id="PTHR33365:SF7">
    <property type="entry name" value="TAT PATHWAY SIGNAL SEQUENCE"/>
    <property type="match status" value="1"/>
</dbReference>
<evidence type="ECO:0000313" key="3">
    <source>
        <dbReference type="Proteomes" id="UP000509510"/>
    </source>
</evidence>
<dbReference type="InterPro" id="IPR021765">
    <property type="entry name" value="UstYa-like"/>
</dbReference>
<dbReference type="KEGG" id="trg:TRUGW13939_01179"/>
<dbReference type="GO" id="GO:0043386">
    <property type="term" value="P:mycotoxin biosynthetic process"/>
    <property type="evidence" value="ECO:0007669"/>
    <property type="project" value="InterPro"/>
</dbReference>
<sequence>MSLLSPETNPHVFAKDAIRYKRTNFLSSAETGLTGPPSPEMDAAWDRLLDDASIRLTANEVSRFNSSSIDLQESKGKLAWLEISHQTHCINYIRKALYRSYYYADLAEQDWQALIMPHVDHCLNDLVQNAQCRADTTPKFFEWETERIKPTIVPNYHIARTCVDLDYFKDSLQDRVVSHAEMRRLKNPLLNA</sequence>
<proteinExistence type="inferred from homology"/>
<dbReference type="RefSeq" id="XP_035340275.1">
    <property type="nucleotide sequence ID" value="XM_035484382.1"/>
</dbReference>
<comment type="similarity">
    <text evidence="1">Belongs to the ustYa family.</text>
</comment>
<reference evidence="3" key="1">
    <citation type="submission" date="2020-06" db="EMBL/GenBank/DDBJ databases">
        <title>A chromosome-scale genome assembly of Talaromyces rugulosus W13939.</title>
        <authorList>
            <person name="Wang B."/>
            <person name="Guo L."/>
            <person name="Ye K."/>
            <person name="Wang L."/>
        </authorList>
    </citation>
    <scope>NUCLEOTIDE SEQUENCE [LARGE SCALE GENOMIC DNA]</scope>
    <source>
        <strain evidence="3">W13939</strain>
    </source>
</reference>
<accession>A0A7H8QJN2</accession>
<dbReference type="Proteomes" id="UP000509510">
    <property type="component" value="Chromosome I"/>
</dbReference>
<dbReference type="PANTHER" id="PTHR33365">
    <property type="entry name" value="YALI0B05434P"/>
    <property type="match status" value="1"/>
</dbReference>
<evidence type="ECO:0000256" key="1">
    <source>
        <dbReference type="ARBA" id="ARBA00035112"/>
    </source>
</evidence>
<dbReference type="GeneID" id="55988692"/>
<dbReference type="Pfam" id="PF11807">
    <property type="entry name" value="UstYa"/>
    <property type="match status" value="1"/>
</dbReference>
<evidence type="ECO:0000313" key="2">
    <source>
        <dbReference type="EMBL" id="QKX54096.1"/>
    </source>
</evidence>
<protein>
    <submittedName>
        <fullName evidence="2">Uncharacterized protein</fullName>
    </submittedName>
</protein>
<keyword evidence="3" id="KW-1185">Reference proteome</keyword>
<dbReference type="OrthoDB" id="3687641at2759"/>
<organism evidence="2 3">
    <name type="scientific">Talaromyces rugulosus</name>
    <name type="common">Penicillium rugulosum</name>
    <dbReference type="NCBI Taxonomy" id="121627"/>
    <lineage>
        <taxon>Eukaryota</taxon>
        <taxon>Fungi</taxon>
        <taxon>Dikarya</taxon>
        <taxon>Ascomycota</taxon>
        <taxon>Pezizomycotina</taxon>
        <taxon>Eurotiomycetes</taxon>
        <taxon>Eurotiomycetidae</taxon>
        <taxon>Eurotiales</taxon>
        <taxon>Trichocomaceae</taxon>
        <taxon>Talaromyces</taxon>
        <taxon>Talaromyces sect. Islandici</taxon>
    </lineage>
</organism>